<feature type="transmembrane region" description="Helical" evidence="6">
    <location>
        <begin position="265"/>
        <end position="288"/>
    </location>
</feature>
<dbReference type="SUPFAM" id="SSF144083">
    <property type="entry name" value="Magnesium transport protein CorA, transmembrane region"/>
    <property type="match status" value="1"/>
</dbReference>
<dbReference type="Gene3D" id="3.30.460.20">
    <property type="entry name" value="CorA soluble domain-like"/>
    <property type="match status" value="1"/>
</dbReference>
<keyword evidence="4 6" id="KW-1133">Transmembrane helix</keyword>
<keyword evidence="3 6" id="KW-0812">Transmembrane</keyword>
<dbReference type="CDD" id="cd12837">
    <property type="entry name" value="EcCorA-like_u1"/>
    <property type="match status" value="1"/>
</dbReference>
<evidence type="ECO:0000313" key="7">
    <source>
        <dbReference type="EMBL" id="WED42305.1"/>
    </source>
</evidence>
<evidence type="ECO:0000313" key="8">
    <source>
        <dbReference type="Proteomes" id="UP001222087"/>
    </source>
</evidence>
<evidence type="ECO:0000256" key="5">
    <source>
        <dbReference type="ARBA" id="ARBA00023136"/>
    </source>
</evidence>
<dbReference type="InterPro" id="IPR045861">
    <property type="entry name" value="CorA_cytoplasmic_dom"/>
</dbReference>
<sequence>MLTVYFNKKGLVSQKLKKKDLNLIKEALWIDLISPTKSEEKALAKAFNLNLPTREEMQSIALSSRLYKKNETLFMTATMIADSESRQPLHEPVTFILTQGKLITLRYIEPQAFPQFISEITKYDLEHDNANILFIELLEAIIDRLTDHLELVGNELDEVSKKIFGQGYLTKKASKINYQTVVRTIGLHADLNNKVRDSLITFSRLVRFFTQLIIETDPQEEKKIRIETIAKDIDALSDYAAFLASKVSFLLDATLGLISIDQSTIIKIFSVAAVIFLPPTLIASIYGMNFKFMPELSWKWGYLLAIIFMIFSAVFSYKFFKYKKWL</sequence>
<evidence type="ECO:0000256" key="3">
    <source>
        <dbReference type="ARBA" id="ARBA00022692"/>
    </source>
</evidence>
<comment type="similarity">
    <text evidence="2">Belongs to the CorA metal ion transporter (MIT) (TC 1.A.35) family.</text>
</comment>
<organism evidence="7 8">
    <name type="scientific">Legionella cardiaca</name>
    <dbReference type="NCBI Taxonomy" id="1071983"/>
    <lineage>
        <taxon>Bacteria</taxon>
        <taxon>Pseudomonadati</taxon>
        <taxon>Pseudomonadota</taxon>
        <taxon>Gammaproteobacteria</taxon>
        <taxon>Legionellales</taxon>
        <taxon>Legionellaceae</taxon>
        <taxon>Legionella</taxon>
    </lineage>
</organism>
<comment type="subcellular location">
    <subcellularLocation>
        <location evidence="1">Membrane</location>
        <topology evidence="1">Multi-pass membrane protein</topology>
    </subcellularLocation>
</comment>
<dbReference type="InterPro" id="IPR002523">
    <property type="entry name" value="MgTranspt_CorA/ZnTranspt_ZntB"/>
</dbReference>
<name>A0ABY8ANQ9_9GAMM</name>
<dbReference type="Gene3D" id="1.20.58.340">
    <property type="entry name" value="Magnesium transport protein CorA, transmembrane region"/>
    <property type="match status" value="1"/>
</dbReference>
<accession>A0ABY8ANQ9</accession>
<feature type="transmembrane region" description="Helical" evidence="6">
    <location>
        <begin position="300"/>
        <end position="320"/>
    </location>
</feature>
<reference evidence="7 8" key="1">
    <citation type="submission" date="2023-02" db="EMBL/GenBank/DDBJ databases">
        <title>Genome Sequence of L. cardiaca H63T.</title>
        <authorList>
            <person name="Lopez A.E."/>
            <person name="Cianciotto N.P."/>
        </authorList>
    </citation>
    <scope>NUCLEOTIDE SEQUENCE [LARGE SCALE GENOMIC DNA]</scope>
    <source>
        <strain evidence="7 8">H63</strain>
    </source>
</reference>
<evidence type="ECO:0000256" key="6">
    <source>
        <dbReference type="SAM" id="Phobius"/>
    </source>
</evidence>
<evidence type="ECO:0000256" key="2">
    <source>
        <dbReference type="ARBA" id="ARBA00009765"/>
    </source>
</evidence>
<dbReference type="EMBL" id="CP119078">
    <property type="protein sequence ID" value="WED42305.1"/>
    <property type="molecule type" value="Genomic_DNA"/>
</dbReference>
<keyword evidence="8" id="KW-1185">Reference proteome</keyword>
<dbReference type="InterPro" id="IPR045863">
    <property type="entry name" value="CorA_TM1_TM2"/>
</dbReference>
<dbReference type="Pfam" id="PF01544">
    <property type="entry name" value="CorA"/>
    <property type="match status" value="1"/>
</dbReference>
<proteinExistence type="inferred from homology"/>
<evidence type="ECO:0000256" key="1">
    <source>
        <dbReference type="ARBA" id="ARBA00004141"/>
    </source>
</evidence>
<dbReference type="SUPFAM" id="SSF143865">
    <property type="entry name" value="CorA soluble domain-like"/>
    <property type="match status" value="1"/>
</dbReference>
<dbReference type="Proteomes" id="UP001222087">
    <property type="component" value="Chromosome"/>
</dbReference>
<protein>
    <submittedName>
        <fullName evidence="7">Magnesium transporter CorA family protein</fullName>
    </submittedName>
</protein>
<dbReference type="InterPro" id="IPR050829">
    <property type="entry name" value="CorA_MIT"/>
</dbReference>
<gene>
    <name evidence="7" type="ORF">PXX05_10235</name>
</gene>
<keyword evidence="5 6" id="KW-0472">Membrane</keyword>
<dbReference type="RefSeq" id="WP_275088130.1">
    <property type="nucleotide sequence ID" value="NZ_CP119078.1"/>
</dbReference>
<dbReference type="PANTHER" id="PTHR47685">
    <property type="entry name" value="MAGNESIUM TRANSPORT PROTEIN CORA"/>
    <property type="match status" value="1"/>
</dbReference>
<dbReference type="PANTHER" id="PTHR47685:SF1">
    <property type="entry name" value="MAGNESIUM TRANSPORT PROTEIN CORA"/>
    <property type="match status" value="1"/>
</dbReference>
<evidence type="ECO:0000256" key="4">
    <source>
        <dbReference type="ARBA" id="ARBA00022989"/>
    </source>
</evidence>